<dbReference type="Proteomes" id="UP000712281">
    <property type="component" value="Unassembled WGS sequence"/>
</dbReference>
<evidence type="ECO:0000313" key="3">
    <source>
        <dbReference type="Proteomes" id="UP000712281"/>
    </source>
</evidence>
<reference evidence="2" key="1">
    <citation type="submission" date="2019-12" db="EMBL/GenBank/DDBJ databases">
        <title>Genome sequencing and annotation of Brassica cretica.</title>
        <authorList>
            <person name="Studholme D.J."/>
            <person name="Sarris P.F."/>
        </authorList>
    </citation>
    <scope>NUCLEOTIDE SEQUENCE</scope>
    <source>
        <strain evidence="2">PFS-001/15</strain>
        <tissue evidence="2">Leaf</tissue>
    </source>
</reference>
<sequence>MRSHHTHSSFSLSFIFLFLFFNIFSLSTPKLEPLKPSPLGSYHQRKQPVSAILVFGDSTVDPGNNNYIPTAFKCNFPPYGLDFKNSIPTGRFCNGRLVTDFIGSYVGVKEFVPAYLDPNLGIDDLMSGVSFASAGSGFDPLTPTIDSTVDPGNNNYIPTAFKCNFPPYGLDFKNSIPTGRFCNGRLVTDFIGSYIGVKEFVPAYLDPNLGINDLMSGVSFASAGSGFDPLTPTIG</sequence>
<keyword evidence="1" id="KW-0732">Signal</keyword>
<dbReference type="Gene3D" id="3.40.50.1110">
    <property type="entry name" value="SGNH hydrolase"/>
    <property type="match status" value="2"/>
</dbReference>
<accession>A0A8S9KWH5</accession>
<proteinExistence type="predicted"/>
<dbReference type="EMBL" id="QGKW02000717">
    <property type="protein sequence ID" value="KAF2598011.1"/>
    <property type="molecule type" value="Genomic_DNA"/>
</dbReference>
<evidence type="ECO:0000313" key="2">
    <source>
        <dbReference type="EMBL" id="KAF2598011.1"/>
    </source>
</evidence>
<organism evidence="2 3">
    <name type="scientific">Brassica cretica</name>
    <name type="common">Mustard</name>
    <dbReference type="NCBI Taxonomy" id="69181"/>
    <lineage>
        <taxon>Eukaryota</taxon>
        <taxon>Viridiplantae</taxon>
        <taxon>Streptophyta</taxon>
        <taxon>Embryophyta</taxon>
        <taxon>Tracheophyta</taxon>
        <taxon>Spermatophyta</taxon>
        <taxon>Magnoliopsida</taxon>
        <taxon>eudicotyledons</taxon>
        <taxon>Gunneridae</taxon>
        <taxon>Pentapetalae</taxon>
        <taxon>rosids</taxon>
        <taxon>malvids</taxon>
        <taxon>Brassicales</taxon>
        <taxon>Brassicaceae</taxon>
        <taxon>Brassiceae</taxon>
        <taxon>Brassica</taxon>
    </lineage>
</organism>
<comment type="caution">
    <text evidence="2">The sequence shown here is derived from an EMBL/GenBank/DDBJ whole genome shotgun (WGS) entry which is preliminary data.</text>
</comment>
<dbReference type="PANTHER" id="PTHR45642">
    <property type="entry name" value="GDSL ESTERASE/LIPASE EXL3"/>
    <property type="match status" value="1"/>
</dbReference>
<dbReference type="InterPro" id="IPR050592">
    <property type="entry name" value="GDSL_lipolytic_enzyme"/>
</dbReference>
<dbReference type="AlphaFoldDB" id="A0A8S9KWH5"/>
<gene>
    <name evidence="2" type="ORF">F2Q68_00010875</name>
</gene>
<evidence type="ECO:0000256" key="1">
    <source>
        <dbReference type="SAM" id="SignalP"/>
    </source>
</evidence>
<dbReference type="InterPro" id="IPR036514">
    <property type="entry name" value="SGNH_hydro_sf"/>
</dbReference>
<evidence type="ECO:0008006" key="4">
    <source>
        <dbReference type="Google" id="ProtNLM"/>
    </source>
</evidence>
<dbReference type="PANTHER" id="PTHR45642:SF3">
    <property type="entry name" value="OS09G0540400 PROTEIN"/>
    <property type="match status" value="1"/>
</dbReference>
<protein>
    <recommendedName>
        <fullName evidence="4">GDSL esterase/lipase</fullName>
    </recommendedName>
</protein>
<feature type="non-terminal residue" evidence="2">
    <location>
        <position position="1"/>
    </location>
</feature>
<name>A0A8S9KWH5_BRACR</name>
<feature type="chain" id="PRO_5035869645" description="GDSL esterase/lipase" evidence="1">
    <location>
        <begin position="26"/>
        <end position="235"/>
    </location>
</feature>
<feature type="signal peptide" evidence="1">
    <location>
        <begin position="1"/>
        <end position="25"/>
    </location>
</feature>